<dbReference type="InParanoid" id="B4NCE2"/>
<dbReference type="Pfam" id="PF02434">
    <property type="entry name" value="Fringe"/>
    <property type="match status" value="1"/>
</dbReference>
<accession>B4NCE2</accession>
<dbReference type="PhylomeDB" id="B4NCE2"/>
<dbReference type="SMR" id="B4NCE2"/>
<evidence type="ECO:0000256" key="11">
    <source>
        <dbReference type="ARBA" id="ARBA00023136"/>
    </source>
</evidence>
<keyword evidence="11 12" id="KW-0472">Membrane</keyword>
<comment type="similarity">
    <text evidence="3">Belongs to the glycosyltransferase 31 family. Beta3-Gal-T subfamily.</text>
</comment>
<organism evidence="14 15">
    <name type="scientific">Drosophila willistoni</name>
    <name type="common">Fruit fly</name>
    <dbReference type="NCBI Taxonomy" id="7260"/>
    <lineage>
        <taxon>Eukaryota</taxon>
        <taxon>Metazoa</taxon>
        <taxon>Ecdysozoa</taxon>
        <taxon>Arthropoda</taxon>
        <taxon>Hexapoda</taxon>
        <taxon>Insecta</taxon>
        <taxon>Pterygota</taxon>
        <taxon>Neoptera</taxon>
        <taxon>Endopterygota</taxon>
        <taxon>Diptera</taxon>
        <taxon>Brachycera</taxon>
        <taxon>Muscomorpha</taxon>
        <taxon>Ephydroidea</taxon>
        <taxon>Drosophilidae</taxon>
        <taxon>Drosophila</taxon>
        <taxon>Sophophora</taxon>
    </lineage>
</organism>
<evidence type="ECO:0000256" key="5">
    <source>
        <dbReference type="ARBA" id="ARBA00022676"/>
    </source>
</evidence>
<evidence type="ECO:0000313" key="14">
    <source>
        <dbReference type="EMBL" id="EDW82501.1"/>
    </source>
</evidence>
<dbReference type="GO" id="GO:0000166">
    <property type="term" value="F:nucleotide binding"/>
    <property type="evidence" value="ECO:0007669"/>
    <property type="project" value="UniProtKB-KW"/>
</dbReference>
<dbReference type="HOGENOM" id="CLU_035857_1_0_1"/>
<keyword evidence="15" id="KW-1185">Reference proteome</keyword>
<evidence type="ECO:0000256" key="8">
    <source>
        <dbReference type="ARBA" id="ARBA00022741"/>
    </source>
</evidence>
<dbReference type="OMA" id="DKYEVLW"/>
<feature type="transmembrane region" description="Helical" evidence="12">
    <location>
        <begin position="38"/>
        <end position="56"/>
    </location>
</feature>
<dbReference type="STRING" id="7260.B4NCE2"/>
<keyword evidence="6 14" id="KW-0808">Transferase</keyword>
<proteinExistence type="inferred from homology"/>
<dbReference type="PANTHER" id="PTHR23033">
    <property type="entry name" value="BETA1,3-GALACTOSYLTRANSFERASE"/>
    <property type="match status" value="1"/>
</dbReference>
<keyword evidence="8" id="KW-0547">Nucleotide-binding</keyword>
<evidence type="ECO:0000256" key="4">
    <source>
        <dbReference type="ARBA" id="ARBA00012557"/>
    </source>
</evidence>
<dbReference type="GO" id="GO:0016263">
    <property type="term" value="F:glycoprotein-N-acetylgalactosamine 3-beta-galactosyltransferase activity"/>
    <property type="evidence" value="ECO:0007669"/>
    <property type="project" value="UniProtKB-EC"/>
</dbReference>
<evidence type="ECO:0000256" key="10">
    <source>
        <dbReference type="ARBA" id="ARBA00022989"/>
    </source>
</evidence>
<dbReference type="eggNOG" id="KOG2246">
    <property type="taxonomic scope" value="Eukaryota"/>
</dbReference>
<keyword evidence="5 14" id="KW-0328">Glycosyltransferase</keyword>
<evidence type="ECO:0000256" key="2">
    <source>
        <dbReference type="ARBA" id="ARBA00004922"/>
    </source>
</evidence>
<keyword evidence="9" id="KW-0735">Signal-anchor</keyword>
<keyword evidence="10 12" id="KW-1133">Transmembrane helix</keyword>
<dbReference type="GO" id="GO:0016020">
    <property type="term" value="C:membrane"/>
    <property type="evidence" value="ECO:0007669"/>
    <property type="project" value="UniProtKB-SubCell"/>
</dbReference>
<gene>
    <name evidence="14" type="primary">Dwil\GK25098</name>
    <name evidence="14" type="ORF">Dwil_GK25098</name>
</gene>
<evidence type="ECO:0000256" key="3">
    <source>
        <dbReference type="ARBA" id="ARBA00006462"/>
    </source>
</evidence>
<evidence type="ECO:0000259" key="13">
    <source>
        <dbReference type="Pfam" id="PF02434"/>
    </source>
</evidence>
<dbReference type="Gene3D" id="3.90.550.50">
    <property type="match status" value="1"/>
</dbReference>
<dbReference type="FunFam" id="3.90.550.50:FF:000033">
    <property type="entry name" value="GD23186"/>
    <property type="match status" value="1"/>
</dbReference>
<dbReference type="EMBL" id="CH964239">
    <property type="protein sequence ID" value="EDW82501.1"/>
    <property type="molecule type" value="Genomic_DNA"/>
</dbReference>
<dbReference type="AlphaFoldDB" id="B4NCE2"/>
<evidence type="ECO:0000256" key="12">
    <source>
        <dbReference type="SAM" id="Phobius"/>
    </source>
</evidence>
<reference evidence="14 15" key="1">
    <citation type="journal article" date="2007" name="Nature">
        <title>Evolution of genes and genomes on the Drosophila phylogeny.</title>
        <authorList>
            <consortium name="Drosophila 12 Genomes Consortium"/>
            <person name="Clark A.G."/>
            <person name="Eisen M.B."/>
            <person name="Smith D.R."/>
            <person name="Bergman C.M."/>
            <person name="Oliver B."/>
            <person name="Markow T.A."/>
            <person name="Kaufman T.C."/>
            <person name="Kellis M."/>
            <person name="Gelbart W."/>
            <person name="Iyer V.N."/>
            <person name="Pollard D.A."/>
            <person name="Sackton T.B."/>
            <person name="Larracuente A.M."/>
            <person name="Singh N.D."/>
            <person name="Abad J.P."/>
            <person name="Abt D.N."/>
            <person name="Adryan B."/>
            <person name="Aguade M."/>
            <person name="Akashi H."/>
            <person name="Anderson W.W."/>
            <person name="Aquadro C.F."/>
            <person name="Ardell D.H."/>
            <person name="Arguello R."/>
            <person name="Artieri C.G."/>
            <person name="Barbash D.A."/>
            <person name="Barker D."/>
            <person name="Barsanti P."/>
            <person name="Batterham P."/>
            <person name="Batzoglou S."/>
            <person name="Begun D."/>
            <person name="Bhutkar A."/>
            <person name="Blanco E."/>
            <person name="Bosak S.A."/>
            <person name="Bradley R.K."/>
            <person name="Brand A.D."/>
            <person name="Brent M.R."/>
            <person name="Brooks A.N."/>
            <person name="Brown R.H."/>
            <person name="Butlin R.K."/>
            <person name="Caggese C."/>
            <person name="Calvi B.R."/>
            <person name="Bernardo de Carvalho A."/>
            <person name="Caspi A."/>
            <person name="Castrezana S."/>
            <person name="Celniker S.E."/>
            <person name="Chang J.L."/>
            <person name="Chapple C."/>
            <person name="Chatterji S."/>
            <person name="Chinwalla A."/>
            <person name="Civetta A."/>
            <person name="Clifton S.W."/>
            <person name="Comeron J.M."/>
            <person name="Costello J.C."/>
            <person name="Coyne J.A."/>
            <person name="Daub J."/>
            <person name="David R.G."/>
            <person name="Delcher A.L."/>
            <person name="Delehaunty K."/>
            <person name="Do C.B."/>
            <person name="Ebling H."/>
            <person name="Edwards K."/>
            <person name="Eickbush T."/>
            <person name="Evans J.D."/>
            <person name="Filipski A."/>
            <person name="Findeiss S."/>
            <person name="Freyhult E."/>
            <person name="Fulton L."/>
            <person name="Fulton R."/>
            <person name="Garcia A.C."/>
            <person name="Gardiner A."/>
            <person name="Garfield D.A."/>
            <person name="Garvin B.E."/>
            <person name="Gibson G."/>
            <person name="Gilbert D."/>
            <person name="Gnerre S."/>
            <person name="Godfrey J."/>
            <person name="Good R."/>
            <person name="Gotea V."/>
            <person name="Gravely B."/>
            <person name="Greenberg A.J."/>
            <person name="Griffiths-Jones S."/>
            <person name="Gross S."/>
            <person name="Guigo R."/>
            <person name="Gustafson E.A."/>
            <person name="Haerty W."/>
            <person name="Hahn M.W."/>
            <person name="Halligan D.L."/>
            <person name="Halpern A.L."/>
            <person name="Halter G.M."/>
            <person name="Han M.V."/>
            <person name="Heger A."/>
            <person name="Hillier L."/>
            <person name="Hinrichs A.S."/>
            <person name="Holmes I."/>
            <person name="Hoskins R.A."/>
            <person name="Hubisz M.J."/>
            <person name="Hultmark D."/>
            <person name="Huntley M.A."/>
            <person name="Jaffe D.B."/>
            <person name="Jagadeeshan S."/>
            <person name="Jeck W.R."/>
            <person name="Johnson J."/>
            <person name="Jones C.D."/>
            <person name="Jordan W.C."/>
            <person name="Karpen G.H."/>
            <person name="Kataoka E."/>
            <person name="Keightley P.D."/>
            <person name="Kheradpour P."/>
            <person name="Kirkness E.F."/>
            <person name="Koerich L.B."/>
            <person name="Kristiansen K."/>
            <person name="Kudrna D."/>
            <person name="Kulathinal R.J."/>
            <person name="Kumar S."/>
            <person name="Kwok R."/>
            <person name="Lander E."/>
            <person name="Langley C.H."/>
            <person name="Lapoint R."/>
            <person name="Lazzaro B.P."/>
            <person name="Lee S.J."/>
            <person name="Levesque L."/>
            <person name="Li R."/>
            <person name="Lin C.F."/>
            <person name="Lin M.F."/>
            <person name="Lindblad-Toh K."/>
            <person name="Llopart A."/>
            <person name="Long M."/>
            <person name="Low L."/>
            <person name="Lozovsky E."/>
            <person name="Lu J."/>
            <person name="Luo M."/>
            <person name="Machado C.A."/>
            <person name="Makalowski W."/>
            <person name="Marzo M."/>
            <person name="Matsuda M."/>
            <person name="Matzkin L."/>
            <person name="McAllister B."/>
            <person name="McBride C.S."/>
            <person name="McKernan B."/>
            <person name="McKernan K."/>
            <person name="Mendez-Lago M."/>
            <person name="Minx P."/>
            <person name="Mollenhauer M.U."/>
            <person name="Montooth K."/>
            <person name="Mount S.M."/>
            <person name="Mu X."/>
            <person name="Myers E."/>
            <person name="Negre B."/>
            <person name="Newfeld S."/>
            <person name="Nielsen R."/>
            <person name="Noor M.A."/>
            <person name="O'Grady P."/>
            <person name="Pachter L."/>
            <person name="Papaceit M."/>
            <person name="Parisi M.J."/>
            <person name="Parisi M."/>
            <person name="Parts L."/>
            <person name="Pedersen J.S."/>
            <person name="Pesole G."/>
            <person name="Phillippy A.M."/>
            <person name="Ponting C.P."/>
            <person name="Pop M."/>
            <person name="Porcelli D."/>
            <person name="Powell J.R."/>
            <person name="Prohaska S."/>
            <person name="Pruitt K."/>
            <person name="Puig M."/>
            <person name="Quesneville H."/>
            <person name="Ram K.R."/>
            <person name="Rand D."/>
            <person name="Rasmussen M.D."/>
            <person name="Reed L.K."/>
            <person name="Reenan R."/>
            <person name="Reily A."/>
            <person name="Remington K.A."/>
            <person name="Rieger T.T."/>
            <person name="Ritchie M.G."/>
            <person name="Robin C."/>
            <person name="Rogers Y.H."/>
            <person name="Rohde C."/>
            <person name="Rozas J."/>
            <person name="Rubenfield M.J."/>
            <person name="Ruiz A."/>
            <person name="Russo S."/>
            <person name="Salzberg S.L."/>
            <person name="Sanchez-Gracia A."/>
            <person name="Saranga D.J."/>
            <person name="Sato H."/>
            <person name="Schaeffer S.W."/>
            <person name="Schatz M.C."/>
            <person name="Schlenke T."/>
            <person name="Schwartz R."/>
            <person name="Segarra C."/>
            <person name="Singh R.S."/>
            <person name="Sirot L."/>
            <person name="Sirota M."/>
            <person name="Sisneros N.B."/>
            <person name="Smith C.D."/>
            <person name="Smith T.F."/>
            <person name="Spieth J."/>
            <person name="Stage D.E."/>
            <person name="Stark A."/>
            <person name="Stephan W."/>
            <person name="Strausberg R.L."/>
            <person name="Strempel S."/>
            <person name="Sturgill D."/>
            <person name="Sutton G."/>
            <person name="Sutton G.G."/>
            <person name="Tao W."/>
            <person name="Teichmann S."/>
            <person name="Tobari Y.N."/>
            <person name="Tomimura Y."/>
            <person name="Tsolas J.M."/>
            <person name="Valente V.L."/>
            <person name="Venter E."/>
            <person name="Venter J.C."/>
            <person name="Vicario S."/>
            <person name="Vieira F.G."/>
            <person name="Vilella A.J."/>
            <person name="Villasante A."/>
            <person name="Walenz B."/>
            <person name="Wang J."/>
            <person name="Wasserman M."/>
            <person name="Watts T."/>
            <person name="Wilson D."/>
            <person name="Wilson R.K."/>
            <person name="Wing R.A."/>
            <person name="Wolfner M.F."/>
            <person name="Wong A."/>
            <person name="Wong G.K."/>
            <person name="Wu C.I."/>
            <person name="Wu G."/>
            <person name="Yamamoto D."/>
            <person name="Yang H.P."/>
            <person name="Yang S.P."/>
            <person name="Yorke J.A."/>
            <person name="Yoshida K."/>
            <person name="Zdobnov E."/>
            <person name="Zhang P."/>
            <person name="Zhang Y."/>
            <person name="Zimin A.V."/>
            <person name="Baldwin J."/>
            <person name="Abdouelleil A."/>
            <person name="Abdulkadir J."/>
            <person name="Abebe A."/>
            <person name="Abera B."/>
            <person name="Abreu J."/>
            <person name="Acer S.C."/>
            <person name="Aftuck L."/>
            <person name="Alexander A."/>
            <person name="An P."/>
            <person name="Anderson E."/>
            <person name="Anderson S."/>
            <person name="Arachi H."/>
            <person name="Azer M."/>
            <person name="Bachantsang P."/>
            <person name="Barry A."/>
            <person name="Bayul T."/>
            <person name="Berlin A."/>
            <person name="Bessette D."/>
            <person name="Bloom T."/>
            <person name="Blye J."/>
            <person name="Boguslavskiy L."/>
            <person name="Bonnet C."/>
            <person name="Boukhgalter B."/>
            <person name="Bourzgui I."/>
            <person name="Brown A."/>
            <person name="Cahill P."/>
            <person name="Channer S."/>
            <person name="Cheshatsang Y."/>
            <person name="Chuda L."/>
            <person name="Citroen M."/>
            <person name="Collymore A."/>
            <person name="Cooke P."/>
            <person name="Costello M."/>
            <person name="D'Aco K."/>
            <person name="Daza R."/>
            <person name="De Haan G."/>
            <person name="DeGray S."/>
            <person name="DeMaso C."/>
            <person name="Dhargay N."/>
            <person name="Dooley K."/>
            <person name="Dooley E."/>
            <person name="Doricent M."/>
            <person name="Dorje P."/>
            <person name="Dorjee K."/>
            <person name="Dupes A."/>
            <person name="Elong R."/>
            <person name="Falk J."/>
            <person name="Farina A."/>
            <person name="Faro S."/>
            <person name="Ferguson D."/>
            <person name="Fisher S."/>
            <person name="Foley C.D."/>
            <person name="Franke A."/>
            <person name="Friedrich D."/>
            <person name="Gadbois L."/>
            <person name="Gearin G."/>
            <person name="Gearin C.R."/>
            <person name="Giannoukos G."/>
            <person name="Goode T."/>
            <person name="Graham J."/>
            <person name="Grandbois E."/>
            <person name="Grewal S."/>
            <person name="Gyaltsen K."/>
            <person name="Hafez N."/>
            <person name="Hagos B."/>
            <person name="Hall J."/>
            <person name="Henson C."/>
            <person name="Hollinger A."/>
            <person name="Honan T."/>
            <person name="Huard M.D."/>
            <person name="Hughes L."/>
            <person name="Hurhula B."/>
            <person name="Husby M.E."/>
            <person name="Kamat A."/>
            <person name="Kanga B."/>
            <person name="Kashin S."/>
            <person name="Khazanovich D."/>
            <person name="Kisner P."/>
            <person name="Lance K."/>
            <person name="Lara M."/>
            <person name="Lee W."/>
            <person name="Lennon N."/>
            <person name="Letendre F."/>
            <person name="LeVine R."/>
            <person name="Lipovsky A."/>
            <person name="Liu X."/>
            <person name="Liu J."/>
            <person name="Liu S."/>
            <person name="Lokyitsang T."/>
            <person name="Lokyitsang Y."/>
            <person name="Lubonja R."/>
            <person name="Lui A."/>
            <person name="MacDonald P."/>
            <person name="Magnisalis V."/>
            <person name="Maru K."/>
            <person name="Matthews C."/>
            <person name="McCusker W."/>
            <person name="McDonough S."/>
            <person name="Mehta T."/>
            <person name="Meldrim J."/>
            <person name="Meneus L."/>
            <person name="Mihai O."/>
            <person name="Mihalev A."/>
            <person name="Mihova T."/>
            <person name="Mittelman R."/>
            <person name="Mlenga V."/>
            <person name="Montmayeur A."/>
            <person name="Mulrain L."/>
            <person name="Navidi A."/>
            <person name="Naylor J."/>
            <person name="Negash T."/>
            <person name="Nguyen T."/>
            <person name="Nguyen N."/>
            <person name="Nicol R."/>
            <person name="Norbu C."/>
            <person name="Norbu N."/>
            <person name="Novod N."/>
            <person name="O'Neill B."/>
            <person name="Osman S."/>
            <person name="Markiewicz E."/>
            <person name="Oyono O.L."/>
            <person name="Patti C."/>
            <person name="Phunkhang P."/>
            <person name="Pierre F."/>
            <person name="Priest M."/>
            <person name="Raghuraman S."/>
            <person name="Rege F."/>
            <person name="Reyes R."/>
            <person name="Rise C."/>
            <person name="Rogov P."/>
            <person name="Ross K."/>
            <person name="Ryan E."/>
            <person name="Settipalli S."/>
            <person name="Shea T."/>
            <person name="Sherpa N."/>
            <person name="Shi L."/>
            <person name="Shih D."/>
            <person name="Sparrow T."/>
            <person name="Spaulding J."/>
            <person name="Stalker J."/>
            <person name="Stange-Thomann N."/>
            <person name="Stavropoulos S."/>
            <person name="Stone C."/>
            <person name="Strader C."/>
            <person name="Tesfaye S."/>
            <person name="Thomson T."/>
            <person name="Thoulutsang Y."/>
            <person name="Thoulutsang D."/>
            <person name="Topham K."/>
            <person name="Topping I."/>
            <person name="Tsamla T."/>
            <person name="Vassiliev H."/>
            <person name="Vo A."/>
            <person name="Wangchuk T."/>
            <person name="Wangdi T."/>
            <person name="Weiand M."/>
            <person name="Wilkinson J."/>
            <person name="Wilson A."/>
            <person name="Yadav S."/>
            <person name="Young G."/>
            <person name="Yu Q."/>
            <person name="Zembek L."/>
            <person name="Zhong D."/>
            <person name="Zimmer A."/>
            <person name="Zwirko Z."/>
            <person name="Jaffe D.B."/>
            <person name="Alvarez P."/>
            <person name="Brockman W."/>
            <person name="Butler J."/>
            <person name="Chin C."/>
            <person name="Gnerre S."/>
            <person name="Grabherr M."/>
            <person name="Kleber M."/>
            <person name="Mauceli E."/>
            <person name="MacCallum I."/>
        </authorList>
    </citation>
    <scope>NUCLEOTIDE SEQUENCE [LARGE SCALE GENOMIC DNA]</scope>
    <source>
        <strain evidence="15">Tucson 14030-0811.24</strain>
    </source>
</reference>
<evidence type="ECO:0000256" key="7">
    <source>
        <dbReference type="ARBA" id="ARBA00022692"/>
    </source>
</evidence>
<dbReference type="Proteomes" id="UP000007798">
    <property type="component" value="Unassembled WGS sequence"/>
</dbReference>
<dbReference type="PANTHER" id="PTHR23033:SF14">
    <property type="entry name" value="GLYCOPROTEIN-N-ACETYLGALACTOSAMINE 3-BETA-GALACTOSYLTRANSFERASE 1-RELATED"/>
    <property type="match status" value="1"/>
</dbReference>
<evidence type="ECO:0000313" key="15">
    <source>
        <dbReference type="Proteomes" id="UP000007798"/>
    </source>
</evidence>
<evidence type="ECO:0000256" key="6">
    <source>
        <dbReference type="ARBA" id="ARBA00022679"/>
    </source>
</evidence>
<dbReference type="EC" id="2.4.1.122" evidence="4"/>
<dbReference type="FunCoup" id="B4NCE2">
    <property type="interactions" value="36"/>
</dbReference>
<sequence length="373" mass="43436">MAEHHIIVEHRHHQSYPNESDLALLRSQHTPRLSRRQLILVLTIGGICLISLYAYWDIMMITAGATANSFAAPIPAVGQRKNVNETLAQQLEREVRVLCWVLTTPKYHKSRAIHIQRTWGKRCNKIYFMTSAPDDELETVILTKPDKYEVLWGKTKEAFTYLYENKFDEADWFMKADDDTYVFVENLRHMLYPYSPDMALHFGFNYKLIGNPPKNGSYMSGGSGYILSREALRIFANGVNDSSKCRQEDNQAEDLEMGICLYNLGVPAGDSRDASLRFRFLPMAPFSLLLSHYYGMDFWFFKYSYYNPRACMNCLSDYPVAFHYISSSELYVYDYFNYQLQLYGRTELTEYLPQKILPEELQSFIRPSDNVPQ</sequence>
<dbReference type="KEGG" id="dwi:6648751"/>
<comment type="pathway">
    <text evidence="2">Protein modification; protein glycosylation.</text>
</comment>
<dbReference type="InterPro" id="IPR026050">
    <property type="entry name" value="C1GALT1/C1GALT1_chp1"/>
</dbReference>
<protein>
    <recommendedName>
        <fullName evidence="4">N-acetylgalactosaminide beta-1,3-galactosyltransferase</fullName>
        <ecNumber evidence="4">2.4.1.122</ecNumber>
    </recommendedName>
</protein>
<evidence type="ECO:0000256" key="1">
    <source>
        <dbReference type="ARBA" id="ARBA00004606"/>
    </source>
</evidence>
<feature type="domain" description="Fringe-like glycosyltransferase" evidence="13">
    <location>
        <begin position="98"/>
        <end position="268"/>
    </location>
</feature>
<dbReference type="OrthoDB" id="414175at2759"/>
<name>B4NCE2_DROWI</name>
<evidence type="ECO:0000256" key="9">
    <source>
        <dbReference type="ARBA" id="ARBA00022968"/>
    </source>
</evidence>
<dbReference type="InterPro" id="IPR003378">
    <property type="entry name" value="Fringe-like_glycosylTrfase"/>
</dbReference>
<comment type="subcellular location">
    <subcellularLocation>
        <location evidence="1">Membrane</location>
        <topology evidence="1">Single-pass type II membrane protein</topology>
    </subcellularLocation>
</comment>
<keyword evidence="7 12" id="KW-0812">Transmembrane</keyword>